<keyword evidence="7" id="KW-1185">Reference proteome</keyword>
<dbReference type="PRINTS" id="PR00038">
    <property type="entry name" value="HTHLUXR"/>
</dbReference>
<dbReference type="InterPro" id="IPR000792">
    <property type="entry name" value="Tscrpt_reg_LuxR_C"/>
</dbReference>
<feature type="transmembrane region" description="Helical" evidence="4">
    <location>
        <begin position="109"/>
        <end position="132"/>
    </location>
</feature>
<dbReference type="OrthoDB" id="483at2"/>
<dbReference type="GO" id="GO:0003677">
    <property type="term" value="F:DNA binding"/>
    <property type="evidence" value="ECO:0007669"/>
    <property type="project" value="UniProtKB-KW"/>
</dbReference>
<protein>
    <submittedName>
        <fullName evidence="6">Helix-turn-helix transcriptional regulator</fullName>
    </submittedName>
</protein>
<comment type="caution">
    <text evidence="6">The sequence shown here is derived from an EMBL/GenBank/DDBJ whole genome shotgun (WGS) entry which is preliminary data.</text>
</comment>
<dbReference type="GO" id="GO:0006355">
    <property type="term" value="P:regulation of DNA-templated transcription"/>
    <property type="evidence" value="ECO:0007669"/>
    <property type="project" value="InterPro"/>
</dbReference>
<dbReference type="PROSITE" id="PS00622">
    <property type="entry name" value="HTH_LUXR_1"/>
    <property type="match status" value="1"/>
</dbReference>
<proteinExistence type="predicted"/>
<evidence type="ECO:0000256" key="3">
    <source>
        <dbReference type="ARBA" id="ARBA00023163"/>
    </source>
</evidence>
<dbReference type="Gene3D" id="1.10.10.10">
    <property type="entry name" value="Winged helix-like DNA-binding domain superfamily/Winged helix DNA-binding domain"/>
    <property type="match status" value="1"/>
</dbReference>
<dbReference type="CDD" id="cd06170">
    <property type="entry name" value="LuxR_C_like"/>
    <property type="match status" value="1"/>
</dbReference>
<keyword evidence="4" id="KW-0472">Membrane</keyword>
<feature type="transmembrane region" description="Helical" evidence="4">
    <location>
        <begin position="217"/>
        <end position="239"/>
    </location>
</feature>
<dbReference type="PANTHER" id="PTHR44688:SF16">
    <property type="entry name" value="DNA-BINDING TRANSCRIPTIONAL ACTIVATOR DEVR_DOSR"/>
    <property type="match status" value="1"/>
</dbReference>
<evidence type="ECO:0000256" key="2">
    <source>
        <dbReference type="ARBA" id="ARBA00023125"/>
    </source>
</evidence>
<feature type="transmembrane region" description="Helical" evidence="4">
    <location>
        <begin position="139"/>
        <end position="158"/>
    </location>
</feature>
<dbReference type="Pfam" id="PF00196">
    <property type="entry name" value="GerE"/>
    <property type="match status" value="1"/>
</dbReference>
<evidence type="ECO:0000259" key="5">
    <source>
        <dbReference type="PROSITE" id="PS50043"/>
    </source>
</evidence>
<feature type="domain" description="HTH luxR-type" evidence="5">
    <location>
        <begin position="426"/>
        <end position="491"/>
    </location>
</feature>
<accession>A0A4T9TFG9</accession>
<keyword evidence="2" id="KW-0238">DNA-binding</keyword>
<dbReference type="AlphaFoldDB" id="A0A4T9TFG9"/>
<keyword evidence="4" id="KW-0812">Transmembrane</keyword>
<dbReference type="PROSITE" id="PS50043">
    <property type="entry name" value="HTH_LUXR_2"/>
    <property type="match status" value="1"/>
</dbReference>
<evidence type="ECO:0000256" key="1">
    <source>
        <dbReference type="ARBA" id="ARBA00023015"/>
    </source>
</evidence>
<feature type="transmembrane region" description="Helical" evidence="4">
    <location>
        <begin position="47"/>
        <end position="68"/>
    </location>
</feature>
<dbReference type="PROSITE" id="PS51257">
    <property type="entry name" value="PROKAR_LIPOPROTEIN"/>
    <property type="match status" value="1"/>
</dbReference>
<dbReference type="RefSeq" id="WP_136845046.1">
    <property type="nucleotide sequence ID" value="NZ_SSTM01000001.1"/>
</dbReference>
<keyword evidence="3" id="KW-0804">Transcription</keyword>
<dbReference type="InterPro" id="IPR016032">
    <property type="entry name" value="Sig_transdc_resp-reg_C-effctor"/>
</dbReference>
<name>A0A4T9TFG9_9ACTN</name>
<evidence type="ECO:0000256" key="4">
    <source>
        <dbReference type="SAM" id="Phobius"/>
    </source>
</evidence>
<dbReference type="SUPFAM" id="SSF46894">
    <property type="entry name" value="C-terminal effector domain of the bipartite response regulators"/>
    <property type="match status" value="1"/>
</dbReference>
<dbReference type="PANTHER" id="PTHR44688">
    <property type="entry name" value="DNA-BINDING TRANSCRIPTIONAL ACTIVATOR DEVR_DOSR"/>
    <property type="match status" value="1"/>
</dbReference>
<feature type="transmembrane region" description="Helical" evidence="4">
    <location>
        <begin position="323"/>
        <end position="343"/>
    </location>
</feature>
<feature type="transmembrane region" description="Helical" evidence="4">
    <location>
        <begin position="80"/>
        <end position="97"/>
    </location>
</feature>
<evidence type="ECO:0000313" key="7">
    <source>
        <dbReference type="Proteomes" id="UP000309454"/>
    </source>
</evidence>
<organism evidence="6 7">
    <name type="scientific">Parvibacter caecicola</name>
    <dbReference type="NCBI Taxonomy" id="747645"/>
    <lineage>
        <taxon>Bacteria</taxon>
        <taxon>Bacillati</taxon>
        <taxon>Actinomycetota</taxon>
        <taxon>Coriobacteriia</taxon>
        <taxon>Coriobacteriales</taxon>
        <taxon>Coriobacteriaceae</taxon>
        <taxon>Parvibacter</taxon>
    </lineage>
</organism>
<dbReference type="InterPro" id="IPR036388">
    <property type="entry name" value="WH-like_DNA-bd_sf"/>
</dbReference>
<feature type="transmembrane region" description="Helical" evidence="4">
    <location>
        <begin position="12"/>
        <end position="35"/>
    </location>
</feature>
<keyword evidence="4" id="KW-1133">Transmembrane helix</keyword>
<dbReference type="EMBL" id="SSTM01000001">
    <property type="protein sequence ID" value="TJW12058.1"/>
    <property type="molecule type" value="Genomic_DNA"/>
</dbReference>
<reference evidence="6 7" key="1">
    <citation type="submission" date="2019-04" db="EMBL/GenBank/DDBJ databases">
        <title>Microbes associate with the intestines of laboratory mice.</title>
        <authorList>
            <person name="Navarre W."/>
            <person name="Wong E."/>
            <person name="Huang K.C."/>
            <person name="Tropini C."/>
            <person name="Ng K."/>
            <person name="Yu B."/>
        </authorList>
    </citation>
    <scope>NUCLEOTIDE SEQUENCE [LARGE SCALE GENOMIC DNA]</scope>
    <source>
        <strain evidence="6 7">NM48_B13</strain>
    </source>
</reference>
<feature type="transmembrane region" description="Helical" evidence="4">
    <location>
        <begin position="382"/>
        <end position="401"/>
    </location>
</feature>
<feature type="transmembrane region" description="Helical" evidence="4">
    <location>
        <begin position="245"/>
        <end position="263"/>
    </location>
</feature>
<dbReference type="SMART" id="SM00421">
    <property type="entry name" value="HTH_LUXR"/>
    <property type="match status" value="1"/>
</dbReference>
<feature type="transmembrane region" description="Helical" evidence="4">
    <location>
        <begin position="293"/>
        <end position="311"/>
    </location>
</feature>
<sequence length="492" mass="51518">MAQTAKRGAAQIVFSFVGFGCNQAFLFLMMFLGANRSLSLGPCAIELSDGLFCLLFMMLAFGLYPRLFNRDGQLLRRGKLAAVLVASMMAGAALQGLTRAMGWDAQPLTVVACALMAVPCAWLFCAWGGLLCRESISRFVPEVFLGSALAGAICLAASVLPESGGALVMAMTAAGNGFYLAKLRSGADGGAGDAPCPPPSRATEADPEALRLGARMVAGTLFFGLALGAVQALATVPGAAAAPGLSWSFFLFVLFSIGALQLFGRNPLFSGISILPKVDAPAARSDEGPLDGAYRLAVVIMMAGFLAVPVLSGTSMPGEAVALAGYLAVETVLVCLFMVMGSLSGGNAGLGLSRGLLFLFLGQALGILAASLLQWLSASAAMAYGVGALAGVMALCAYLFLFTDRDLRSLSVVVSRQDGFERRVERMAAAFVLSKRESEILPFVLKGRTAERIASELFISKNTVDTHIRRIYGKCGVHNRQQLIDLSETLDS</sequence>
<evidence type="ECO:0000313" key="6">
    <source>
        <dbReference type="EMBL" id="TJW12058.1"/>
    </source>
</evidence>
<gene>
    <name evidence="6" type="ORF">E5982_00150</name>
</gene>
<dbReference type="Proteomes" id="UP000309454">
    <property type="component" value="Unassembled WGS sequence"/>
</dbReference>
<keyword evidence="1" id="KW-0805">Transcription regulation</keyword>
<feature type="transmembrane region" description="Helical" evidence="4">
    <location>
        <begin position="355"/>
        <end position="376"/>
    </location>
</feature>
<feature type="transmembrane region" description="Helical" evidence="4">
    <location>
        <begin position="164"/>
        <end position="181"/>
    </location>
</feature>